<name>A0A2P4UPB7_9ACTN</name>
<reference evidence="3 4" key="1">
    <citation type="journal article" date="2017" name="Chemistry">
        <title>Isolation, Biosynthesis and Chemical Modifications of Rubterolones A-F: Rare Tropolone Alkaloids from Actinomadura sp. 5-2.</title>
        <authorList>
            <person name="Guo H."/>
            <person name="Benndorf R."/>
            <person name="Leichnitz D."/>
            <person name="Klassen J.L."/>
            <person name="Vollmers J."/>
            <person name="Gorls H."/>
            <person name="Steinacker M."/>
            <person name="Weigel C."/>
            <person name="Dahse H.M."/>
            <person name="Kaster A.K."/>
            <person name="de Beer Z.W."/>
            <person name="Poulsen M."/>
            <person name="Beemelmanns C."/>
        </authorList>
    </citation>
    <scope>NUCLEOTIDE SEQUENCE [LARGE SCALE GENOMIC DNA]</scope>
    <source>
        <strain evidence="3 4">5-2</strain>
    </source>
</reference>
<dbReference type="SUPFAM" id="SSF53822">
    <property type="entry name" value="Periplasmic binding protein-like I"/>
    <property type="match status" value="1"/>
</dbReference>
<keyword evidence="2" id="KW-0472">Membrane</keyword>
<proteinExistence type="predicted"/>
<dbReference type="RefSeq" id="WP_103561792.1">
    <property type="nucleotide sequence ID" value="NZ_MTBP01000001.1"/>
</dbReference>
<keyword evidence="2" id="KW-0812">Transmembrane</keyword>
<sequence length="945" mass="102982">MSTSGAEPWRDRLEGLESLFERLRERPRARTGDRLRPLLVLRGTDEDDHLVTHQLVERCRVDGGPVGHLAGEDGARDLPLVLRHLVRQLSSGTRRGEPALRFPLLSMALWLLEVRGMRLLQDGAGRGGNAASSAQRQAWRVAGELAAAEEEAHRRRILRRGLLRRRQIVVPGERPGQQGRLASALGHLEQVAPIGVALVALASTTIASVVDLAAALLVGALGLSAIAGQVAARTRDRAGRRRYLWFTSERQTYLRGNRSDDFLGFALDLIYRDEPRAGPDETVERLLVAAFLQDLRQAYRRRPLRRAAWARVRHPVVVLGPFGAGAGEPARRLVERVEEVRRAELRFDPLVLVVAVTSEEEAARIADAVRIPLGDTGPVDLGALREAPDGQPFWHGYEDERRRASVQGTRRTIRVDLRRGDGASTLPVFRGRRRPRAAHPALPWLAMGVILAASVAVISFEAVRYCVPFDVWRAGDGECVGITDGSKVFAGRLGAVEGRIRRQNDAVAGSGKPYVTVVYLGAMTVDPADTNPQAQLMADTHGELIGLSMAQQERNANGGLPQLRILLANAGSRFRYGADVAARVRDLAARDRHVVAVVGFAQSMRQTNDAIDVLGRSALPMIGTASTYDGMGEQNGRFSPYYFRLAPPNRREAEVAAFWANSGRLSVGNGSGTRAKRADVFYDSRPDDLYTRNLAADFARAFHGTVTQRPYSDPSQLPGAVIEACKNDADLFYYAGRSQEFRLFLDRIANTGCGGRRIVLADDDVIIYVSDNAADLGRNQSVRLYVTPHAAREEWTARWVGPGYGVHTFFSSFDTVVDRLVGPHAPANERPSLSHAALGFDAVLAVVNAAERVYGEHGRTLPSSAAVLSELTQPGPGARPQGATGPLTFGSRDGGHEVEDKPVLLTRLEDGGRLTLVAMCGDLLAGRRTDARPSLCPPHPTKPST</sequence>
<evidence type="ECO:0000313" key="4">
    <source>
        <dbReference type="Proteomes" id="UP000242367"/>
    </source>
</evidence>
<accession>A0A2P4UPB7</accession>
<gene>
    <name evidence="3" type="ORF">BTM25_13040</name>
</gene>
<dbReference type="EMBL" id="MTBP01000001">
    <property type="protein sequence ID" value="POM26896.1"/>
    <property type="molecule type" value="Genomic_DNA"/>
</dbReference>
<dbReference type="Proteomes" id="UP000242367">
    <property type="component" value="Unassembled WGS sequence"/>
</dbReference>
<dbReference type="InterPro" id="IPR028082">
    <property type="entry name" value="Peripla_BP_I"/>
</dbReference>
<feature type="transmembrane region" description="Helical" evidence="2">
    <location>
        <begin position="441"/>
        <end position="460"/>
    </location>
</feature>
<keyword evidence="3" id="KW-0675">Receptor</keyword>
<feature type="region of interest" description="Disordered" evidence="1">
    <location>
        <begin position="871"/>
        <end position="896"/>
    </location>
</feature>
<comment type="caution">
    <text evidence="3">The sequence shown here is derived from an EMBL/GenBank/DDBJ whole genome shotgun (WGS) entry which is preliminary data.</text>
</comment>
<evidence type="ECO:0000256" key="1">
    <source>
        <dbReference type="SAM" id="MobiDB-lite"/>
    </source>
</evidence>
<protein>
    <submittedName>
        <fullName evidence="3">Receptor family ligand binding region</fullName>
    </submittedName>
</protein>
<keyword evidence="2" id="KW-1133">Transmembrane helix</keyword>
<keyword evidence="4" id="KW-1185">Reference proteome</keyword>
<feature type="transmembrane region" description="Helical" evidence="2">
    <location>
        <begin position="212"/>
        <end position="232"/>
    </location>
</feature>
<dbReference type="AlphaFoldDB" id="A0A2P4UPB7"/>
<dbReference type="Gene3D" id="3.40.50.2300">
    <property type="match status" value="2"/>
</dbReference>
<evidence type="ECO:0000256" key="2">
    <source>
        <dbReference type="SAM" id="Phobius"/>
    </source>
</evidence>
<evidence type="ECO:0000313" key="3">
    <source>
        <dbReference type="EMBL" id="POM26896.1"/>
    </source>
</evidence>
<organism evidence="3 4">
    <name type="scientific">Actinomadura rubteroloni</name>
    <dbReference type="NCBI Taxonomy" id="1926885"/>
    <lineage>
        <taxon>Bacteria</taxon>
        <taxon>Bacillati</taxon>
        <taxon>Actinomycetota</taxon>
        <taxon>Actinomycetes</taxon>
        <taxon>Streptosporangiales</taxon>
        <taxon>Thermomonosporaceae</taxon>
        <taxon>Actinomadura</taxon>
    </lineage>
</organism>